<proteinExistence type="predicted"/>
<accession>A0ABQ5DJV2</accession>
<evidence type="ECO:0000313" key="1">
    <source>
        <dbReference type="EMBL" id="GJT39480.1"/>
    </source>
</evidence>
<keyword evidence="2" id="KW-1185">Reference proteome</keyword>
<gene>
    <name evidence="1" type="ORF">Tco_0939345</name>
</gene>
<protein>
    <submittedName>
        <fullName evidence="1">Uncharacterized protein</fullName>
    </submittedName>
</protein>
<sequence length="97" mass="10612">MVVLVAVGQQPERRQRRVEESEYDERVNRAKRNHFGLHRKTPPEKFSGGGDVVVDGGRVAGGEGGGRIMGGEGESVYRCVSGKTEKLSGMSFHIELL</sequence>
<dbReference type="Proteomes" id="UP001151760">
    <property type="component" value="Unassembled WGS sequence"/>
</dbReference>
<name>A0ABQ5DJV2_9ASTR</name>
<organism evidence="1 2">
    <name type="scientific">Tanacetum coccineum</name>
    <dbReference type="NCBI Taxonomy" id="301880"/>
    <lineage>
        <taxon>Eukaryota</taxon>
        <taxon>Viridiplantae</taxon>
        <taxon>Streptophyta</taxon>
        <taxon>Embryophyta</taxon>
        <taxon>Tracheophyta</taxon>
        <taxon>Spermatophyta</taxon>
        <taxon>Magnoliopsida</taxon>
        <taxon>eudicotyledons</taxon>
        <taxon>Gunneridae</taxon>
        <taxon>Pentapetalae</taxon>
        <taxon>asterids</taxon>
        <taxon>campanulids</taxon>
        <taxon>Asterales</taxon>
        <taxon>Asteraceae</taxon>
        <taxon>Asteroideae</taxon>
        <taxon>Anthemideae</taxon>
        <taxon>Anthemidinae</taxon>
        <taxon>Tanacetum</taxon>
    </lineage>
</organism>
<dbReference type="EMBL" id="BQNB010015390">
    <property type="protein sequence ID" value="GJT39480.1"/>
    <property type="molecule type" value="Genomic_DNA"/>
</dbReference>
<reference evidence="1" key="2">
    <citation type="submission" date="2022-01" db="EMBL/GenBank/DDBJ databases">
        <authorList>
            <person name="Yamashiro T."/>
            <person name="Shiraishi A."/>
            <person name="Satake H."/>
            <person name="Nakayama K."/>
        </authorList>
    </citation>
    <scope>NUCLEOTIDE SEQUENCE</scope>
</reference>
<reference evidence="1" key="1">
    <citation type="journal article" date="2022" name="Int. J. Mol. Sci.">
        <title>Draft Genome of Tanacetum Coccineum: Genomic Comparison of Closely Related Tanacetum-Family Plants.</title>
        <authorList>
            <person name="Yamashiro T."/>
            <person name="Shiraishi A."/>
            <person name="Nakayama K."/>
            <person name="Satake H."/>
        </authorList>
    </citation>
    <scope>NUCLEOTIDE SEQUENCE</scope>
</reference>
<comment type="caution">
    <text evidence="1">The sequence shown here is derived from an EMBL/GenBank/DDBJ whole genome shotgun (WGS) entry which is preliminary data.</text>
</comment>
<evidence type="ECO:0000313" key="2">
    <source>
        <dbReference type="Proteomes" id="UP001151760"/>
    </source>
</evidence>